<organism evidence="2 3">
    <name type="scientific">Mesorhizobium retamae</name>
    <dbReference type="NCBI Taxonomy" id="2912854"/>
    <lineage>
        <taxon>Bacteria</taxon>
        <taxon>Pseudomonadati</taxon>
        <taxon>Pseudomonadota</taxon>
        <taxon>Alphaproteobacteria</taxon>
        <taxon>Hyphomicrobiales</taxon>
        <taxon>Phyllobacteriaceae</taxon>
        <taxon>Mesorhizobium</taxon>
    </lineage>
</organism>
<gene>
    <name evidence="2" type="ORF">L4923_18870</name>
</gene>
<keyword evidence="2" id="KW-0687">Ribonucleoprotein</keyword>
<sequence length="378" mass="41926">MHKFKAGDRVECVKDEDGRGRGLNGSVIEVGDVYVKVDFGGDFPGHGHNGHCWYFYDADRKLKPVAPFKVGDKVVPKKGDKNDLFGHWMEFWAKDGESKPKFFYVTKVNNDDTNPYIHYSANPGGFGPQVTANNLELYVEPTLTIQAGRYYKTRDGRKVGPMRPSHSPNYAFVADVDCESERIFQSDGTHGSKYVPNDPNLNIVAEWEEPASNDNAPKFKVGDRVARPGHLDGTIVGIDGDRVRVDYGGHWGIWAWNLSEIDHYPQRLATIPSTPTATAIVCLIENGQPKPSDFPHVHPSTAAAAKEAERLAGKFKGKEFGVYELVSTVQKPAPVYEHEWQRLAVNGRKIEAIKVLRGITGMGLKPAKDAVEYFLAAA</sequence>
<evidence type="ECO:0000259" key="1">
    <source>
        <dbReference type="Pfam" id="PF00542"/>
    </source>
</evidence>
<proteinExistence type="predicted"/>
<evidence type="ECO:0000313" key="2">
    <source>
        <dbReference type="EMBL" id="MCG7507096.1"/>
    </source>
</evidence>
<name>A0ABS9QK53_9HYPH</name>
<dbReference type="RefSeq" id="WP_239367917.1">
    <property type="nucleotide sequence ID" value="NZ_JAKREW010000020.1"/>
</dbReference>
<dbReference type="InterPro" id="IPR013823">
    <property type="entry name" value="Ribosomal_bL12_C"/>
</dbReference>
<dbReference type="Gene3D" id="3.30.1390.10">
    <property type="match status" value="1"/>
</dbReference>
<dbReference type="GO" id="GO:0005840">
    <property type="term" value="C:ribosome"/>
    <property type="evidence" value="ECO:0007669"/>
    <property type="project" value="UniProtKB-KW"/>
</dbReference>
<protein>
    <submittedName>
        <fullName evidence="2">Ribosomal protein L7/L12</fullName>
    </submittedName>
</protein>
<keyword evidence="2" id="KW-0689">Ribosomal protein</keyword>
<dbReference type="InterPro" id="IPR014719">
    <property type="entry name" value="Ribosomal_bL12_C/ClpS-like"/>
</dbReference>
<feature type="domain" description="Large ribosomal subunit protein bL12 C-terminal" evidence="1">
    <location>
        <begin position="346"/>
        <end position="372"/>
    </location>
</feature>
<dbReference type="Proteomes" id="UP001201701">
    <property type="component" value="Unassembled WGS sequence"/>
</dbReference>
<keyword evidence="3" id="KW-1185">Reference proteome</keyword>
<comment type="caution">
    <text evidence="2">The sequence shown here is derived from an EMBL/GenBank/DDBJ whole genome shotgun (WGS) entry which is preliminary data.</text>
</comment>
<evidence type="ECO:0000313" key="3">
    <source>
        <dbReference type="Proteomes" id="UP001201701"/>
    </source>
</evidence>
<accession>A0ABS9QK53</accession>
<dbReference type="Pfam" id="PF00542">
    <property type="entry name" value="Ribosomal_L12"/>
    <property type="match status" value="1"/>
</dbReference>
<reference evidence="2 3" key="1">
    <citation type="submission" date="2022-02" db="EMBL/GenBank/DDBJ databases">
        <title>Draft genome sequence of Mezorhizobium retamae strain IRAMC:0171 isolated from Retama raetam nodules.</title>
        <authorList>
            <person name="Bengaied R."/>
            <person name="Sbissi I."/>
            <person name="Huber K."/>
            <person name="Ghodbane F."/>
            <person name="Nouioui I."/>
            <person name="Tarhouni M."/>
            <person name="Gtari M."/>
        </authorList>
    </citation>
    <scope>NUCLEOTIDE SEQUENCE [LARGE SCALE GENOMIC DNA]</scope>
    <source>
        <strain evidence="2 3">IRAMC:0171</strain>
    </source>
</reference>
<dbReference type="EMBL" id="JAKREW010000020">
    <property type="protein sequence ID" value="MCG7507096.1"/>
    <property type="molecule type" value="Genomic_DNA"/>
</dbReference>